<organism evidence="2 3">
    <name type="scientific">Anaerosporomusa subterranea</name>
    <dbReference type="NCBI Taxonomy" id="1794912"/>
    <lineage>
        <taxon>Bacteria</taxon>
        <taxon>Bacillati</taxon>
        <taxon>Bacillota</taxon>
        <taxon>Negativicutes</taxon>
        <taxon>Acetonemataceae</taxon>
        <taxon>Anaerosporomusa</taxon>
    </lineage>
</organism>
<feature type="compositionally biased region" description="Basic and acidic residues" evidence="1">
    <location>
        <begin position="64"/>
        <end position="89"/>
    </location>
</feature>
<gene>
    <name evidence="2" type="ORF">AXX12_18015</name>
</gene>
<reference evidence="2 3" key="1">
    <citation type="submission" date="2016-02" db="EMBL/GenBank/DDBJ databases">
        <title>Anaerosporomusa subterraneum gen. nov., sp. nov., a spore-forming obligate anaerobe isolated from saprolite.</title>
        <authorList>
            <person name="Choi J.K."/>
            <person name="Shah M."/>
            <person name="Yee N."/>
        </authorList>
    </citation>
    <scope>NUCLEOTIDE SEQUENCE [LARGE SCALE GENOMIC DNA]</scope>
    <source>
        <strain evidence="2 3">RU4</strain>
    </source>
</reference>
<evidence type="ECO:0000256" key="1">
    <source>
        <dbReference type="SAM" id="MobiDB-lite"/>
    </source>
</evidence>
<evidence type="ECO:0000313" key="3">
    <source>
        <dbReference type="Proteomes" id="UP000076268"/>
    </source>
</evidence>
<proteinExistence type="predicted"/>
<dbReference type="AlphaFoldDB" id="A0A154BUQ8"/>
<keyword evidence="3" id="KW-1185">Reference proteome</keyword>
<name>A0A154BUQ8_ANASB</name>
<dbReference type="Proteomes" id="UP000076268">
    <property type="component" value="Unassembled WGS sequence"/>
</dbReference>
<dbReference type="EMBL" id="LSGP01000008">
    <property type="protein sequence ID" value="KYZ77764.1"/>
    <property type="molecule type" value="Genomic_DNA"/>
</dbReference>
<sequence>MSLVFLAYFSLLLASIRLTGKINAAMVTYLPQIILFHPKNDLLRHGKTNGGGDSVKQQNSNDSLEQKREKKYNQEIKSDPRSESKRTDGPIHPST</sequence>
<accession>A0A154BUQ8</accession>
<protein>
    <submittedName>
        <fullName evidence="2">Uncharacterized protein</fullName>
    </submittedName>
</protein>
<evidence type="ECO:0000313" key="2">
    <source>
        <dbReference type="EMBL" id="KYZ77764.1"/>
    </source>
</evidence>
<comment type="caution">
    <text evidence="2">The sequence shown here is derived from an EMBL/GenBank/DDBJ whole genome shotgun (WGS) entry which is preliminary data.</text>
</comment>
<feature type="region of interest" description="Disordered" evidence="1">
    <location>
        <begin position="45"/>
        <end position="95"/>
    </location>
</feature>